<dbReference type="Gene3D" id="1.20.1050.10">
    <property type="match status" value="1"/>
</dbReference>
<comment type="caution">
    <text evidence="3">The sequence shown here is derived from an EMBL/GenBank/DDBJ whole genome shotgun (WGS) entry which is preliminary data.</text>
</comment>
<evidence type="ECO:0000259" key="1">
    <source>
        <dbReference type="PROSITE" id="PS50404"/>
    </source>
</evidence>
<reference evidence="4" key="1">
    <citation type="submission" date="2022-10" db="EMBL/GenBank/DDBJ databases">
        <title>Genome assembly of Pristionchus species.</title>
        <authorList>
            <person name="Yoshida K."/>
            <person name="Sommer R.J."/>
        </authorList>
    </citation>
    <scope>NUCLEOTIDE SEQUENCE [LARGE SCALE GENOMIC DNA]</scope>
    <source>
        <strain evidence="4">RS5460</strain>
    </source>
</reference>
<organism evidence="3 4">
    <name type="scientific">Pristionchus mayeri</name>
    <dbReference type="NCBI Taxonomy" id="1317129"/>
    <lineage>
        <taxon>Eukaryota</taxon>
        <taxon>Metazoa</taxon>
        <taxon>Ecdysozoa</taxon>
        <taxon>Nematoda</taxon>
        <taxon>Chromadorea</taxon>
        <taxon>Rhabditida</taxon>
        <taxon>Rhabditina</taxon>
        <taxon>Diplogasteromorpha</taxon>
        <taxon>Diplogasteroidea</taxon>
        <taxon>Neodiplogasteridae</taxon>
        <taxon>Pristionchus</taxon>
    </lineage>
</organism>
<dbReference type="SFLD" id="SFLDS00019">
    <property type="entry name" value="Glutathione_Transferase_(cytos"/>
    <property type="match status" value="1"/>
</dbReference>
<dbReference type="SUPFAM" id="SSF47616">
    <property type="entry name" value="GST C-terminal domain-like"/>
    <property type="match status" value="1"/>
</dbReference>
<dbReference type="PROSITE" id="PS50405">
    <property type="entry name" value="GST_CTER"/>
    <property type="match status" value="1"/>
</dbReference>
<dbReference type="InterPro" id="IPR036282">
    <property type="entry name" value="Glutathione-S-Trfase_C_sf"/>
</dbReference>
<gene>
    <name evidence="3" type="ORF">PMAYCL1PPCAC_17942</name>
</gene>
<evidence type="ECO:0000313" key="3">
    <source>
        <dbReference type="EMBL" id="GMR47747.1"/>
    </source>
</evidence>
<name>A0AAN5CNM4_9BILA</name>
<dbReference type="Proteomes" id="UP001328107">
    <property type="component" value="Unassembled WGS sequence"/>
</dbReference>
<dbReference type="CDD" id="cd03039">
    <property type="entry name" value="GST_N_Sigma_like"/>
    <property type="match status" value="1"/>
</dbReference>
<accession>A0AAN5CNM4</accession>
<dbReference type="PROSITE" id="PS50404">
    <property type="entry name" value="GST_NTER"/>
    <property type="match status" value="1"/>
</dbReference>
<evidence type="ECO:0000313" key="4">
    <source>
        <dbReference type="Proteomes" id="UP001328107"/>
    </source>
</evidence>
<evidence type="ECO:0000259" key="2">
    <source>
        <dbReference type="PROSITE" id="PS50405"/>
    </source>
</evidence>
<dbReference type="AlphaFoldDB" id="A0AAN5CNM4"/>
<dbReference type="InterPro" id="IPR036249">
    <property type="entry name" value="Thioredoxin-like_sf"/>
</dbReference>
<dbReference type="InterPro" id="IPR010987">
    <property type="entry name" value="Glutathione-S-Trfase_C-like"/>
</dbReference>
<dbReference type="GO" id="GO:0004364">
    <property type="term" value="F:glutathione transferase activity"/>
    <property type="evidence" value="ECO:0007669"/>
    <property type="project" value="TreeGrafter"/>
</dbReference>
<dbReference type="Pfam" id="PF02798">
    <property type="entry name" value="GST_N"/>
    <property type="match status" value="1"/>
</dbReference>
<dbReference type="SUPFAM" id="SSF52833">
    <property type="entry name" value="Thioredoxin-like"/>
    <property type="match status" value="1"/>
</dbReference>
<dbReference type="PANTHER" id="PTHR11571">
    <property type="entry name" value="GLUTATHIONE S-TRANSFERASE"/>
    <property type="match status" value="1"/>
</dbReference>
<dbReference type="Pfam" id="PF14497">
    <property type="entry name" value="GST_C_3"/>
    <property type="match status" value="1"/>
</dbReference>
<dbReference type="PANTHER" id="PTHR11571:SF150">
    <property type="entry name" value="GLUTATHIONE S-TRANSFERASE"/>
    <property type="match status" value="1"/>
</dbReference>
<protein>
    <recommendedName>
        <fullName evidence="5">Glutathione S-transferase</fullName>
    </recommendedName>
</protein>
<keyword evidence="4" id="KW-1185">Reference proteome</keyword>
<dbReference type="SFLD" id="SFLDG00363">
    <property type="entry name" value="AMPS_(cytGST):_Alpha-__Mu-__Pi"/>
    <property type="match status" value="1"/>
</dbReference>
<dbReference type="Gene3D" id="3.40.30.10">
    <property type="entry name" value="Glutaredoxin"/>
    <property type="match status" value="1"/>
</dbReference>
<dbReference type="InterPro" id="IPR004045">
    <property type="entry name" value="Glutathione_S-Trfase_N"/>
</dbReference>
<dbReference type="GO" id="GO:0006749">
    <property type="term" value="P:glutathione metabolic process"/>
    <property type="evidence" value="ECO:0007669"/>
    <property type="project" value="TreeGrafter"/>
</dbReference>
<feature type="domain" description="GST C-terminal" evidence="2">
    <location>
        <begin position="154"/>
        <end position="276"/>
    </location>
</feature>
<dbReference type="InterPro" id="IPR040079">
    <property type="entry name" value="Glutathione_S-Trfase"/>
</dbReference>
<evidence type="ECO:0008006" key="5">
    <source>
        <dbReference type="Google" id="ProtNLM"/>
    </source>
</evidence>
<dbReference type="CDD" id="cd03192">
    <property type="entry name" value="GST_C_Sigma_like"/>
    <property type="match status" value="1"/>
</dbReference>
<proteinExistence type="predicted"/>
<sequence length="276" mass="31982">LIPMVTKGKKEKERMERGGWQMRRGLLLVSHNTDPWIRQLPFLRRSSSVSSRREIHSGERRSMSERRMSHPKYRLVYFDAEGRAECIRLIFHHFKIYFEDTRLTAAEWEKKKPSAPFESLPILEMDNGKKVIADSVAIARYLSKTLGEGFLGKTKLDAARGDMFVYATTDLYGPGMGVKFAKDEGTKKDAMTKFDDAAKKYVRNVEKHLKASKSGFVVGEYMTWADIFVMYGIHCIEQIDAGLLKKHKSILHYYEKIRSQDGIKEYVEDKWPTELL</sequence>
<feature type="domain" description="GST N-terminal" evidence="1">
    <location>
        <begin position="71"/>
        <end position="150"/>
    </location>
</feature>
<dbReference type="EMBL" id="BTRK01000004">
    <property type="protein sequence ID" value="GMR47747.1"/>
    <property type="molecule type" value="Genomic_DNA"/>
</dbReference>
<dbReference type="InterPro" id="IPR050213">
    <property type="entry name" value="GST_superfamily"/>
</dbReference>
<dbReference type="SFLD" id="SFLDG01205">
    <property type="entry name" value="AMPS.1"/>
    <property type="match status" value="1"/>
</dbReference>
<feature type="non-terminal residue" evidence="3">
    <location>
        <position position="1"/>
    </location>
</feature>
<dbReference type="InterPro" id="IPR004046">
    <property type="entry name" value="GST_C"/>
</dbReference>